<evidence type="ECO:0000313" key="1">
    <source>
        <dbReference type="EMBL" id="KAF5760840.1"/>
    </source>
</evidence>
<organism evidence="1 2">
    <name type="scientific">Helianthus annuus</name>
    <name type="common">Common sunflower</name>
    <dbReference type="NCBI Taxonomy" id="4232"/>
    <lineage>
        <taxon>Eukaryota</taxon>
        <taxon>Viridiplantae</taxon>
        <taxon>Streptophyta</taxon>
        <taxon>Embryophyta</taxon>
        <taxon>Tracheophyta</taxon>
        <taxon>Spermatophyta</taxon>
        <taxon>Magnoliopsida</taxon>
        <taxon>eudicotyledons</taxon>
        <taxon>Gunneridae</taxon>
        <taxon>Pentapetalae</taxon>
        <taxon>asterids</taxon>
        <taxon>campanulids</taxon>
        <taxon>Asterales</taxon>
        <taxon>Asteraceae</taxon>
        <taxon>Asteroideae</taxon>
        <taxon>Heliantheae alliance</taxon>
        <taxon>Heliantheae</taxon>
        <taxon>Helianthus</taxon>
    </lineage>
</organism>
<reference evidence="1" key="2">
    <citation type="submission" date="2020-06" db="EMBL/GenBank/DDBJ databases">
        <title>Helianthus annuus Genome sequencing and assembly Release 2.</title>
        <authorList>
            <person name="Gouzy J."/>
            <person name="Langlade N."/>
            <person name="Munos S."/>
        </authorList>
    </citation>
    <scope>NUCLEOTIDE SEQUENCE</scope>
    <source>
        <tissue evidence="1">Leaves</tissue>
    </source>
</reference>
<dbReference type="Gramene" id="mRNA:HanXRQr2_Chr16g0758111">
    <property type="protein sequence ID" value="CDS:HanXRQr2_Chr16g0758111.1"/>
    <property type="gene ID" value="HanXRQr2_Chr16g0758111"/>
</dbReference>
<protein>
    <submittedName>
        <fullName evidence="1">Uncharacterized protein</fullName>
    </submittedName>
</protein>
<evidence type="ECO:0000313" key="2">
    <source>
        <dbReference type="Proteomes" id="UP000215914"/>
    </source>
</evidence>
<keyword evidence="2" id="KW-1185">Reference proteome</keyword>
<dbReference type="Proteomes" id="UP000215914">
    <property type="component" value="Unassembled WGS sequence"/>
</dbReference>
<accession>A0A9K3GYV3</accession>
<dbReference type="EMBL" id="MNCJ02000331">
    <property type="protein sequence ID" value="KAF5760840.1"/>
    <property type="molecule type" value="Genomic_DNA"/>
</dbReference>
<name>A0A9K3GYV3_HELAN</name>
<proteinExistence type="predicted"/>
<dbReference type="AlphaFoldDB" id="A0A9K3GYV3"/>
<sequence>MFIMDDAWYLFLLFVDHHAMSKLCLLKKVSALDHRNFHILWCPQLTFSSPPCEKTELPQISLHLWLTDPFSLLSALSSLMSHSAFA</sequence>
<comment type="caution">
    <text evidence="1">The sequence shown here is derived from an EMBL/GenBank/DDBJ whole genome shotgun (WGS) entry which is preliminary data.</text>
</comment>
<reference evidence="1" key="1">
    <citation type="journal article" date="2017" name="Nature">
        <title>The sunflower genome provides insights into oil metabolism, flowering and Asterid evolution.</title>
        <authorList>
            <person name="Badouin H."/>
            <person name="Gouzy J."/>
            <person name="Grassa C.J."/>
            <person name="Murat F."/>
            <person name="Staton S.E."/>
            <person name="Cottret L."/>
            <person name="Lelandais-Briere C."/>
            <person name="Owens G.L."/>
            <person name="Carrere S."/>
            <person name="Mayjonade B."/>
            <person name="Legrand L."/>
            <person name="Gill N."/>
            <person name="Kane N.C."/>
            <person name="Bowers J.E."/>
            <person name="Hubner S."/>
            <person name="Bellec A."/>
            <person name="Berard A."/>
            <person name="Berges H."/>
            <person name="Blanchet N."/>
            <person name="Boniface M.C."/>
            <person name="Brunel D."/>
            <person name="Catrice O."/>
            <person name="Chaidir N."/>
            <person name="Claudel C."/>
            <person name="Donnadieu C."/>
            <person name="Faraut T."/>
            <person name="Fievet G."/>
            <person name="Helmstetter N."/>
            <person name="King M."/>
            <person name="Knapp S.J."/>
            <person name="Lai Z."/>
            <person name="Le Paslier M.C."/>
            <person name="Lippi Y."/>
            <person name="Lorenzon L."/>
            <person name="Mandel J.R."/>
            <person name="Marage G."/>
            <person name="Marchand G."/>
            <person name="Marquand E."/>
            <person name="Bret-Mestries E."/>
            <person name="Morien E."/>
            <person name="Nambeesan S."/>
            <person name="Nguyen T."/>
            <person name="Pegot-Espagnet P."/>
            <person name="Pouilly N."/>
            <person name="Raftis F."/>
            <person name="Sallet E."/>
            <person name="Schiex T."/>
            <person name="Thomas J."/>
            <person name="Vandecasteele C."/>
            <person name="Vares D."/>
            <person name="Vear F."/>
            <person name="Vautrin S."/>
            <person name="Crespi M."/>
            <person name="Mangin B."/>
            <person name="Burke J.M."/>
            <person name="Salse J."/>
            <person name="Munos S."/>
            <person name="Vincourt P."/>
            <person name="Rieseberg L.H."/>
            <person name="Langlade N.B."/>
        </authorList>
    </citation>
    <scope>NUCLEOTIDE SEQUENCE</scope>
    <source>
        <tissue evidence="1">Leaves</tissue>
    </source>
</reference>
<gene>
    <name evidence="1" type="ORF">HanXRQr2_Chr16g0758111</name>
</gene>